<keyword evidence="4" id="KW-1185">Reference proteome</keyword>
<dbReference type="AlphaFoldDB" id="A0A8H6IWQ9"/>
<sequence length="470" mass="54016">MPVRPRGSSRSLGQREKSGGTFKDSNSEPLVLRQDLKLQDIGDFKPKRLELEWNIPDDDLDNVYFQYHCKSVVSNVKYLVETLFKCGTQPTQGSAWSMDSGDYTFCLESIIDQIARPDPSKPDPWDDLLKPEAKLFAVMRGVIMKVYTETMFLVCFFGADKAQKKILSTQSKAFLKDEGFRRSELMAQTTRMFLGDSQGVPPFFWLEVDKLALRILVLILPVINWVRRTWPPEKELIDIKTMYEHIHHCVAYAAWFSVNVKLSPSPFLFSWLSPGDRYLPDQVELCPALHSRSRLENNERDFDETFQRAVNAPPGSRAPTPPPRRLARVMISAVPDVWIFRPVRDKKSGEPIGQNVTKLTNAHVVYYHGLENHSDEEELFREISLVEHARALKPFSIRSIRKRFLAVIRVLVDTIYLLFTTLAVRAFWLHHRQKKLSFATIIGYNEVKTETHSITTMDTLTTGLPSETPL</sequence>
<dbReference type="Proteomes" id="UP000652219">
    <property type="component" value="Unassembled WGS sequence"/>
</dbReference>
<proteinExistence type="predicted"/>
<name>A0A8H6IWQ9_9PEZI</name>
<feature type="region of interest" description="Disordered" evidence="1">
    <location>
        <begin position="1"/>
        <end position="26"/>
    </location>
</feature>
<protein>
    <submittedName>
        <fullName evidence="3">Uncharacterized protein</fullName>
    </submittedName>
</protein>
<feature type="transmembrane region" description="Helical" evidence="2">
    <location>
        <begin position="404"/>
        <end position="428"/>
    </location>
</feature>
<reference evidence="3 4" key="1">
    <citation type="journal article" date="2020" name="Phytopathology">
        <title>Genome Sequence Resources of Colletotrichum truncatum, C. plurivorum, C. musicola, and C. sojae: Four Species Pathogenic to Soybean (Glycine max).</title>
        <authorList>
            <person name="Rogerio F."/>
            <person name="Boufleur T.R."/>
            <person name="Ciampi-Guillardi M."/>
            <person name="Sukno S.A."/>
            <person name="Thon M.R."/>
            <person name="Massola Junior N.S."/>
            <person name="Baroncelli R."/>
        </authorList>
    </citation>
    <scope>NUCLEOTIDE SEQUENCE [LARGE SCALE GENOMIC DNA]</scope>
    <source>
        <strain evidence="3 4">LFN0009</strain>
    </source>
</reference>
<accession>A0A8H6IWQ9</accession>
<gene>
    <name evidence="3" type="ORF">CSOJ01_11974</name>
</gene>
<evidence type="ECO:0000313" key="3">
    <source>
        <dbReference type="EMBL" id="KAF6801155.1"/>
    </source>
</evidence>
<organism evidence="3 4">
    <name type="scientific">Colletotrichum sojae</name>
    <dbReference type="NCBI Taxonomy" id="2175907"/>
    <lineage>
        <taxon>Eukaryota</taxon>
        <taxon>Fungi</taxon>
        <taxon>Dikarya</taxon>
        <taxon>Ascomycota</taxon>
        <taxon>Pezizomycotina</taxon>
        <taxon>Sordariomycetes</taxon>
        <taxon>Hypocreomycetidae</taxon>
        <taxon>Glomerellales</taxon>
        <taxon>Glomerellaceae</taxon>
        <taxon>Colletotrichum</taxon>
        <taxon>Colletotrichum orchidearum species complex</taxon>
    </lineage>
</organism>
<keyword evidence="2" id="KW-1133">Transmembrane helix</keyword>
<comment type="caution">
    <text evidence="3">The sequence shown here is derived from an EMBL/GenBank/DDBJ whole genome shotgun (WGS) entry which is preliminary data.</text>
</comment>
<evidence type="ECO:0000256" key="2">
    <source>
        <dbReference type="SAM" id="Phobius"/>
    </source>
</evidence>
<evidence type="ECO:0000256" key="1">
    <source>
        <dbReference type="SAM" id="MobiDB-lite"/>
    </source>
</evidence>
<keyword evidence="2" id="KW-0812">Transmembrane</keyword>
<dbReference type="EMBL" id="WIGN01000293">
    <property type="protein sequence ID" value="KAF6801155.1"/>
    <property type="molecule type" value="Genomic_DNA"/>
</dbReference>
<keyword evidence="2" id="KW-0472">Membrane</keyword>
<evidence type="ECO:0000313" key="4">
    <source>
        <dbReference type="Proteomes" id="UP000652219"/>
    </source>
</evidence>